<dbReference type="PANTHER" id="PTHR11552">
    <property type="entry name" value="GLUCOSE-METHANOL-CHOLINE GMC OXIDOREDUCTASE"/>
    <property type="match status" value="1"/>
</dbReference>
<gene>
    <name evidence="8" type="ORF">LTR97_000117</name>
</gene>
<dbReference type="PANTHER" id="PTHR11552:SF115">
    <property type="entry name" value="DEHYDROGENASE XPTC-RELATED"/>
    <property type="match status" value="1"/>
</dbReference>
<keyword evidence="3 4" id="KW-0274">FAD</keyword>
<comment type="cofactor">
    <cofactor evidence="3">
        <name>FAD</name>
        <dbReference type="ChEBI" id="CHEBI:57692"/>
    </cofactor>
</comment>
<protein>
    <recommendedName>
        <fullName evidence="6 7">Glucose-methanol-choline oxidoreductase N-terminal domain-containing protein</fullName>
    </recommendedName>
</protein>
<dbReference type="AlphaFoldDB" id="A0AAN7WJU5"/>
<dbReference type="InterPro" id="IPR036188">
    <property type="entry name" value="FAD/NAD-bd_sf"/>
</dbReference>
<dbReference type="InterPro" id="IPR000172">
    <property type="entry name" value="GMC_OxRdtase_N"/>
</dbReference>
<feature type="binding site" evidence="3">
    <location>
        <begin position="540"/>
        <end position="541"/>
    </location>
    <ligand>
        <name>FAD</name>
        <dbReference type="ChEBI" id="CHEBI:57692"/>
    </ligand>
</feature>
<evidence type="ECO:0000256" key="3">
    <source>
        <dbReference type="PIRSR" id="PIRSR000137-2"/>
    </source>
</evidence>
<feature type="active site" description="Proton acceptor" evidence="2">
    <location>
        <position position="584"/>
    </location>
</feature>
<evidence type="ECO:0000256" key="5">
    <source>
        <dbReference type="SAM" id="SignalP"/>
    </source>
</evidence>
<reference evidence="8" key="1">
    <citation type="submission" date="2023-08" db="EMBL/GenBank/DDBJ databases">
        <title>Black Yeasts Isolated from many extreme environments.</title>
        <authorList>
            <person name="Coleine C."/>
            <person name="Stajich J.E."/>
            <person name="Selbmann L."/>
        </authorList>
    </citation>
    <scope>NUCLEOTIDE SEQUENCE</scope>
    <source>
        <strain evidence="8">CCFEE 5810</strain>
    </source>
</reference>
<feature type="binding site" evidence="3">
    <location>
        <position position="111"/>
    </location>
    <ligand>
        <name>FAD</name>
        <dbReference type="ChEBI" id="CHEBI:57692"/>
    </ligand>
</feature>
<dbReference type="GO" id="GO:0050660">
    <property type="term" value="F:flavin adenine dinucleotide binding"/>
    <property type="evidence" value="ECO:0007669"/>
    <property type="project" value="InterPro"/>
</dbReference>
<feature type="binding site" evidence="3">
    <location>
        <position position="251"/>
    </location>
    <ligand>
        <name>FAD</name>
        <dbReference type="ChEBI" id="CHEBI:57692"/>
    </ligand>
</feature>
<evidence type="ECO:0000313" key="9">
    <source>
        <dbReference type="Proteomes" id="UP001310594"/>
    </source>
</evidence>
<feature type="active site" description="Proton donor" evidence="2">
    <location>
        <position position="541"/>
    </location>
</feature>
<name>A0AAN7WJU5_9PEZI</name>
<dbReference type="Pfam" id="PF00732">
    <property type="entry name" value="GMC_oxred_N"/>
    <property type="match status" value="1"/>
</dbReference>
<dbReference type="Gene3D" id="3.30.560.10">
    <property type="entry name" value="Glucose Oxidase, domain 3"/>
    <property type="match status" value="1"/>
</dbReference>
<sequence length="605" mass="65501">MKNLILATAALLAGVVSAQDATADASAKKLKYDFIVVGGGTAGIAVAARLSQNLPGSTVLIIEAGSDQRNNADINIPGHKGVLGSVYDWLIPTTPQPNANNRVITMNRGKVLGGSSALNLQSYDRATVADYNAWEELGSPGWNWANMHPAMEKQETFQRTSVNGSAGVTGVGETGPINVLLNRFTVAQQEAFFPTMQNLGLSQTFEFLDGDLLGWMRHTSNINNNNYTRSYSPRFLNIAGSNLSLMVNTTVVKVNLNNKSTSATGVTLSDGTVITAKKEVILSAGSIQSPQLLELSGIGNATILKAANIKQLVNLPTVGENLQDHTRVTVSYRLRPNYTSPDLLRFNATFAAAEMQKYTQNISSFYDQTSTGYTYMTWLQAFGQSGQDNFTALGKKAASATNIIDQKKLEYLTTASKRVPELEILFNDGYLGIKGYPTASSPLYGQQFMTFIASIQHPFSRGSTHINTTSPLGKPVFNPNYLSSDYDVQAIAQGAKYMRKLAQTPPMSYAWIDEYEPGLDVVQTDADWTNYARNNVLTIWHPLGTCALLPKASGGVVDPNLLVYGLTNLRIVDASIIPLNPSGHIQTAVYGIAERAAEIITAQWS</sequence>
<feature type="domain" description="Glucose-methanol-choline oxidoreductase N-terminal" evidence="6">
    <location>
        <begin position="109"/>
        <end position="132"/>
    </location>
</feature>
<dbReference type="PIRSF" id="PIRSF000137">
    <property type="entry name" value="Alcohol_oxidase"/>
    <property type="match status" value="1"/>
</dbReference>
<dbReference type="Pfam" id="PF05199">
    <property type="entry name" value="GMC_oxred_C"/>
    <property type="match status" value="1"/>
</dbReference>
<comment type="similarity">
    <text evidence="1 4">Belongs to the GMC oxidoreductase family.</text>
</comment>
<feature type="chain" id="PRO_5043024902" description="Glucose-methanol-choline oxidoreductase N-terminal domain-containing protein" evidence="5">
    <location>
        <begin position="19"/>
        <end position="605"/>
    </location>
</feature>
<keyword evidence="5" id="KW-0732">Signal</keyword>
<evidence type="ECO:0000256" key="4">
    <source>
        <dbReference type="RuleBase" id="RU003968"/>
    </source>
</evidence>
<dbReference type="InterPro" id="IPR007867">
    <property type="entry name" value="GMC_OxRtase_C"/>
</dbReference>
<dbReference type="EMBL" id="JAVRQU010000001">
    <property type="protein sequence ID" value="KAK5707580.1"/>
    <property type="molecule type" value="Genomic_DNA"/>
</dbReference>
<feature type="signal peptide" evidence="5">
    <location>
        <begin position="1"/>
        <end position="18"/>
    </location>
</feature>
<comment type="caution">
    <text evidence="8">The sequence shown here is derived from an EMBL/GenBank/DDBJ whole genome shotgun (WGS) entry which is preliminary data.</text>
</comment>
<organism evidence="8 9">
    <name type="scientific">Elasticomyces elasticus</name>
    <dbReference type="NCBI Taxonomy" id="574655"/>
    <lineage>
        <taxon>Eukaryota</taxon>
        <taxon>Fungi</taxon>
        <taxon>Dikarya</taxon>
        <taxon>Ascomycota</taxon>
        <taxon>Pezizomycotina</taxon>
        <taxon>Dothideomycetes</taxon>
        <taxon>Dothideomycetidae</taxon>
        <taxon>Mycosphaerellales</taxon>
        <taxon>Teratosphaeriaceae</taxon>
        <taxon>Elasticomyces</taxon>
    </lineage>
</organism>
<dbReference type="GO" id="GO:0044550">
    <property type="term" value="P:secondary metabolite biosynthetic process"/>
    <property type="evidence" value="ECO:0007669"/>
    <property type="project" value="TreeGrafter"/>
</dbReference>
<dbReference type="InterPro" id="IPR012132">
    <property type="entry name" value="GMC_OxRdtase"/>
</dbReference>
<dbReference type="Gene3D" id="3.50.50.60">
    <property type="entry name" value="FAD/NAD(P)-binding domain"/>
    <property type="match status" value="1"/>
</dbReference>
<dbReference type="SUPFAM" id="SSF54373">
    <property type="entry name" value="FAD-linked reductases, C-terminal domain"/>
    <property type="match status" value="1"/>
</dbReference>
<evidence type="ECO:0000256" key="1">
    <source>
        <dbReference type="ARBA" id="ARBA00010790"/>
    </source>
</evidence>
<dbReference type="PROSITE" id="PS00623">
    <property type="entry name" value="GMC_OXRED_1"/>
    <property type="match status" value="1"/>
</dbReference>
<proteinExistence type="inferred from homology"/>
<evidence type="ECO:0000259" key="7">
    <source>
        <dbReference type="PROSITE" id="PS00624"/>
    </source>
</evidence>
<feature type="domain" description="Glucose-methanol-choline oxidoreductase N-terminal" evidence="7">
    <location>
        <begin position="285"/>
        <end position="299"/>
    </location>
</feature>
<evidence type="ECO:0000313" key="8">
    <source>
        <dbReference type="EMBL" id="KAK5707580.1"/>
    </source>
</evidence>
<evidence type="ECO:0000256" key="2">
    <source>
        <dbReference type="PIRSR" id="PIRSR000137-1"/>
    </source>
</evidence>
<accession>A0AAN7WJU5</accession>
<dbReference type="PROSITE" id="PS00624">
    <property type="entry name" value="GMC_OXRED_2"/>
    <property type="match status" value="1"/>
</dbReference>
<dbReference type="GO" id="GO:0016614">
    <property type="term" value="F:oxidoreductase activity, acting on CH-OH group of donors"/>
    <property type="evidence" value="ECO:0007669"/>
    <property type="project" value="InterPro"/>
</dbReference>
<dbReference type="Proteomes" id="UP001310594">
    <property type="component" value="Unassembled WGS sequence"/>
</dbReference>
<keyword evidence="4" id="KW-0285">Flavoprotein</keyword>
<dbReference type="SUPFAM" id="SSF51905">
    <property type="entry name" value="FAD/NAD(P)-binding domain"/>
    <property type="match status" value="1"/>
</dbReference>
<evidence type="ECO:0000259" key="6">
    <source>
        <dbReference type="PROSITE" id="PS00623"/>
    </source>
</evidence>